<organism evidence="3 4">
    <name type="scientific">Brevundimonas vesicularis</name>
    <name type="common">Pseudomonas vesicularis</name>
    <dbReference type="NCBI Taxonomy" id="41276"/>
    <lineage>
        <taxon>Bacteria</taxon>
        <taxon>Pseudomonadati</taxon>
        <taxon>Pseudomonadota</taxon>
        <taxon>Alphaproteobacteria</taxon>
        <taxon>Caulobacterales</taxon>
        <taxon>Caulobacteraceae</taxon>
        <taxon>Brevundimonas</taxon>
    </lineage>
</organism>
<evidence type="ECO:0000259" key="2">
    <source>
        <dbReference type="Pfam" id="PF10881"/>
    </source>
</evidence>
<keyword evidence="1" id="KW-0812">Transmembrane</keyword>
<evidence type="ECO:0000256" key="1">
    <source>
        <dbReference type="SAM" id="Phobius"/>
    </source>
</evidence>
<dbReference type="Proteomes" id="UP000556201">
    <property type="component" value="Unassembled WGS sequence"/>
</dbReference>
<feature type="transmembrane region" description="Helical" evidence="1">
    <location>
        <begin position="6"/>
        <end position="24"/>
    </location>
</feature>
<sequence length="141" mass="15557">MQIMMDTAPTLVAIIVFLVIVGGWELSRKRGKRRAARRSAIAKFRPGVKIAMRPQVATSQLDTVMGAAFQARPLMSRAEASVFYAAERAMKRLDIKGRVMAQVCLGEILRSPDDDAFRAINSKRVDILVISNSGWPLAAIE</sequence>
<keyword evidence="1" id="KW-1133">Transmembrane helix</keyword>
<protein>
    <recommendedName>
        <fullName evidence="2">DUF2726 domain-containing protein</fullName>
    </recommendedName>
</protein>
<dbReference type="EMBL" id="JACHLJ010000001">
    <property type="protein sequence ID" value="MBB5770099.1"/>
    <property type="molecule type" value="Genomic_DNA"/>
</dbReference>
<dbReference type="InterPro" id="IPR024402">
    <property type="entry name" value="DUF2726"/>
</dbReference>
<comment type="caution">
    <text evidence="3">The sequence shown here is derived from an EMBL/GenBank/DDBJ whole genome shotgun (WGS) entry which is preliminary data.</text>
</comment>
<proteinExistence type="predicted"/>
<evidence type="ECO:0000313" key="3">
    <source>
        <dbReference type="EMBL" id="MBB5770099.1"/>
    </source>
</evidence>
<evidence type="ECO:0000313" key="4">
    <source>
        <dbReference type="Proteomes" id="UP000556201"/>
    </source>
</evidence>
<gene>
    <name evidence="3" type="ORF">HNP47_000068</name>
</gene>
<dbReference type="AlphaFoldDB" id="A0A7W9L4A9"/>
<feature type="domain" description="DUF2726" evidence="2">
    <location>
        <begin position="72"/>
        <end position="141"/>
    </location>
</feature>
<name>A0A7W9L4A9_BREVE</name>
<keyword evidence="1" id="KW-0472">Membrane</keyword>
<reference evidence="3 4" key="1">
    <citation type="submission" date="2020-08" db="EMBL/GenBank/DDBJ databases">
        <title>Functional genomics of gut bacteria from endangered species of beetles.</title>
        <authorList>
            <person name="Carlos-Shanley C."/>
        </authorList>
    </citation>
    <scope>NUCLEOTIDE SEQUENCE [LARGE SCALE GENOMIC DNA]</scope>
    <source>
        <strain evidence="3 4">S00192</strain>
    </source>
</reference>
<accession>A0A7W9L4A9</accession>
<dbReference type="Pfam" id="PF10881">
    <property type="entry name" value="DUF2726"/>
    <property type="match status" value="1"/>
</dbReference>